<accession>A0ABP8JRN8</accession>
<dbReference type="EMBL" id="BAABHB010000001">
    <property type="protein sequence ID" value="GAA4394701.1"/>
    <property type="molecule type" value="Genomic_DNA"/>
</dbReference>
<evidence type="ECO:0000256" key="1">
    <source>
        <dbReference type="SAM" id="SignalP"/>
    </source>
</evidence>
<name>A0ABP8JRN8_9BACT</name>
<evidence type="ECO:0008006" key="4">
    <source>
        <dbReference type="Google" id="ProtNLM"/>
    </source>
</evidence>
<protein>
    <recommendedName>
        <fullName evidence="4">Lipoprotein</fullName>
    </recommendedName>
</protein>
<feature type="chain" id="PRO_5045549292" description="Lipoprotein" evidence="1">
    <location>
        <begin position="23"/>
        <end position="136"/>
    </location>
</feature>
<reference evidence="3" key="1">
    <citation type="journal article" date="2019" name="Int. J. Syst. Evol. Microbiol.">
        <title>The Global Catalogue of Microorganisms (GCM) 10K type strain sequencing project: providing services to taxonomists for standard genome sequencing and annotation.</title>
        <authorList>
            <consortium name="The Broad Institute Genomics Platform"/>
            <consortium name="The Broad Institute Genome Sequencing Center for Infectious Disease"/>
            <person name="Wu L."/>
            <person name="Ma J."/>
        </authorList>
    </citation>
    <scope>NUCLEOTIDE SEQUENCE [LARGE SCALE GENOMIC DNA]</scope>
    <source>
        <strain evidence="3">JCM 17925</strain>
    </source>
</reference>
<keyword evidence="1" id="KW-0732">Signal</keyword>
<organism evidence="2 3">
    <name type="scientific">Nibrella viscosa</name>
    <dbReference type="NCBI Taxonomy" id="1084524"/>
    <lineage>
        <taxon>Bacteria</taxon>
        <taxon>Pseudomonadati</taxon>
        <taxon>Bacteroidota</taxon>
        <taxon>Cytophagia</taxon>
        <taxon>Cytophagales</taxon>
        <taxon>Spirosomataceae</taxon>
        <taxon>Nibrella</taxon>
    </lineage>
</organism>
<evidence type="ECO:0000313" key="3">
    <source>
        <dbReference type="Proteomes" id="UP001500936"/>
    </source>
</evidence>
<feature type="signal peptide" evidence="1">
    <location>
        <begin position="1"/>
        <end position="22"/>
    </location>
</feature>
<dbReference type="Proteomes" id="UP001500936">
    <property type="component" value="Unassembled WGS sequence"/>
</dbReference>
<sequence>MKIASLFVLFLGSCLLSGLCCGQGTFTHCSAAFLGNKMVVNAYTPTGKCVVSATATGPLTLHTVDLSPTESKKVEQLSFQVAIRDKDTKTLLLYSKESLRQVDIQQVLAKCRKGDYIVLLTLDDRYALPHNEILVQ</sequence>
<comment type="caution">
    <text evidence="2">The sequence shown here is derived from an EMBL/GenBank/DDBJ whole genome shotgun (WGS) entry which is preliminary data.</text>
</comment>
<dbReference type="RefSeq" id="WP_345262795.1">
    <property type="nucleotide sequence ID" value="NZ_BAABHB010000001.1"/>
</dbReference>
<proteinExistence type="predicted"/>
<keyword evidence="3" id="KW-1185">Reference proteome</keyword>
<evidence type="ECO:0000313" key="2">
    <source>
        <dbReference type="EMBL" id="GAA4394701.1"/>
    </source>
</evidence>
<gene>
    <name evidence="2" type="ORF">GCM10023187_00810</name>
</gene>